<dbReference type="PROSITE" id="PS51898">
    <property type="entry name" value="TYR_RECOMBINASE"/>
    <property type="match status" value="1"/>
</dbReference>
<protein>
    <submittedName>
        <fullName evidence="6">Tyrosine recombinase XerC</fullName>
    </submittedName>
</protein>
<dbReference type="EMBL" id="JAHKRT010000001">
    <property type="protein sequence ID" value="MBU3076471.1"/>
    <property type="molecule type" value="Genomic_DNA"/>
</dbReference>
<dbReference type="Pfam" id="PF02899">
    <property type="entry name" value="Phage_int_SAM_1"/>
    <property type="match status" value="1"/>
</dbReference>
<keyword evidence="7" id="KW-1185">Reference proteome</keyword>
<dbReference type="Pfam" id="PF00589">
    <property type="entry name" value="Phage_integrase"/>
    <property type="match status" value="1"/>
</dbReference>
<evidence type="ECO:0000313" key="7">
    <source>
        <dbReference type="Proteomes" id="UP000776276"/>
    </source>
</evidence>
<keyword evidence="1" id="KW-0229">DNA integration</keyword>
<evidence type="ECO:0000259" key="5">
    <source>
        <dbReference type="PROSITE" id="PS51900"/>
    </source>
</evidence>
<dbReference type="InterPro" id="IPR002104">
    <property type="entry name" value="Integrase_catalytic"/>
</dbReference>
<dbReference type="InterPro" id="IPR004107">
    <property type="entry name" value="Integrase_SAM-like_N"/>
</dbReference>
<evidence type="ECO:0000256" key="2">
    <source>
        <dbReference type="PROSITE-ProRule" id="PRU01248"/>
    </source>
</evidence>
<accession>A0ABS6BDS2</accession>
<name>A0ABS6BDS2_9SPHN</name>
<reference evidence="6 7" key="1">
    <citation type="submission" date="2021-06" db="EMBL/GenBank/DDBJ databases">
        <title>Sphingomonas sp. XMGL2, whole genome shotgun sequencing project.</title>
        <authorList>
            <person name="Zhao G."/>
            <person name="Shen L."/>
        </authorList>
    </citation>
    <scope>NUCLEOTIDE SEQUENCE [LARGE SCALE GENOMIC DNA]</scope>
    <source>
        <strain evidence="6 7">XMGL2</strain>
    </source>
</reference>
<comment type="caution">
    <text evidence="6">The sequence shown here is derived from an EMBL/GenBank/DDBJ whole genome shotgun (WGS) entry which is preliminary data.</text>
</comment>
<evidence type="ECO:0000256" key="3">
    <source>
        <dbReference type="SAM" id="MobiDB-lite"/>
    </source>
</evidence>
<dbReference type="InterPro" id="IPR044068">
    <property type="entry name" value="CB"/>
</dbReference>
<dbReference type="InterPro" id="IPR050090">
    <property type="entry name" value="Tyrosine_recombinase_XerCD"/>
</dbReference>
<sequence length="504" mass="53908">MSYNGRVSSSLRIACDRGRHGDRLRETGGGDAPAARGRGGGGQSGSHRLCTRPFGRGLVDPCRCARRDRGGRARPSSPYRHPGLAGDARSRRGVAGGDRRRARHAGGSVRPPVRRAAHDRSRHAGRERGRVARGGAGTSAVRAGRLADSRRGADHPVRHQPGAHRPARAGPARRPALRDVARIGASRLPRRHAFAHDRQVAAPLTLDDHPARQIAADWARHLESGRLRSAHTVRAYVATAHRLIAFLGRHHAAPVDQALLARTGVAEMRAYLAYRRQEGLGNNSTARELSAVRGFLLFAGVAQPRVKGPRVKRGVPRPVAPADALDIAEDAATVAALPWLAARDMAVLLLLYGSGLRVGEAMGLTGAALPLGDTLLVHGKGGKTRVVPLLPRVRAAIEDYVRLCPWPMGRGEALFRGAKGGPLRAELVRRAVQGARTRLGLSGRTTPHALRHSFATHLLARGADLRSLQELLGHASLSSTQVYTAVDAAHLLDVYRHAHPRAGG</sequence>
<keyword evidence="2" id="KW-0238">DNA-binding</keyword>
<feature type="domain" description="Core-binding (CB)" evidence="5">
    <location>
        <begin position="209"/>
        <end position="300"/>
    </location>
</feature>
<gene>
    <name evidence="6" type="ORF">KOF26_01225</name>
</gene>
<dbReference type="PROSITE" id="PS51900">
    <property type="entry name" value="CB"/>
    <property type="match status" value="1"/>
</dbReference>
<dbReference type="Proteomes" id="UP000776276">
    <property type="component" value="Unassembled WGS sequence"/>
</dbReference>
<feature type="region of interest" description="Disordered" evidence="3">
    <location>
        <begin position="16"/>
        <end position="175"/>
    </location>
</feature>
<evidence type="ECO:0000313" key="6">
    <source>
        <dbReference type="EMBL" id="MBU3076471.1"/>
    </source>
</evidence>
<feature type="compositionally biased region" description="Gly residues" evidence="3">
    <location>
        <begin position="29"/>
        <end position="44"/>
    </location>
</feature>
<feature type="compositionally biased region" description="Basic and acidic residues" evidence="3">
    <location>
        <begin position="116"/>
        <end position="130"/>
    </location>
</feature>
<dbReference type="PANTHER" id="PTHR30349:SF90">
    <property type="entry name" value="TYROSINE RECOMBINASE XERD"/>
    <property type="match status" value="1"/>
</dbReference>
<evidence type="ECO:0000256" key="1">
    <source>
        <dbReference type="ARBA" id="ARBA00022908"/>
    </source>
</evidence>
<proteinExistence type="predicted"/>
<dbReference type="PANTHER" id="PTHR30349">
    <property type="entry name" value="PHAGE INTEGRASE-RELATED"/>
    <property type="match status" value="1"/>
</dbReference>
<feature type="compositionally biased region" description="Basic and acidic residues" evidence="3">
    <location>
        <begin position="145"/>
        <end position="157"/>
    </location>
</feature>
<feature type="domain" description="Tyr recombinase" evidence="4">
    <location>
        <begin position="320"/>
        <end position="496"/>
    </location>
</feature>
<feature type="compositionally biased region" description="Basic and acidic residues" evidence="3">
    <location>
        <begin position="16"/>
        <end position="28"/>
    </location>
</feature>
<evidence type="ECO:0000259" key="4">
    <source>
        <dbReference type="PROSITE" id="PS51898"/>
    </source>
</evidence>
<organism evidence="6 7">
    <name type="scientific">Sphingomonas quercus</name>
    <dbReference type="NCBI Taxonomy" id="2842451"/>
    <lineage>
        <taxon>Bacteria</taxon>
        <taxon>Pseudomonadati</taxon>
        <taxon>Pseudomonadota</taxon>
        <taxon>Alphaproteobacteria</taxon>
        <taxon>Sphingomonadales</taxon>
        <taxon>Sphingomonadaceae</taxon>
        <taxon>Sphingomonas</taxon>
    </lineage>
</organism>